<dbReference type="AlphaFoldDB" id="A0A5D0TWN9"/>
<feature type="compositionally biased region" description="Low complexity" evidence="6">
    <location>
        <begin position="56"/>
        <end position="106"/>
    </location>
</feature>
<proteinExistence type="inferred from homology"/>
<keyword evidence="3" id="KW-0378">Hydrolase</keyword>
<comment type="similarity">
    <text evidence="1">Belongs to the peptidase S1 family.</text>
</comment>
<reference evidence="7 8" key="1">
    <citation type="submission" date="2019-08" db="EMBL/GenBank/DDBJ databases">
        <title>Actinomadura sp. nov. CYP1-5 isolated from mountain soil.</title>
        <authorList>
            <person name="Songsumanus A."/>
            <person name="Kuncharoen N."/>
            <person name="Kudo T."/>
            <person name="Yuki M."/>
            <person name="Igarashi Y."/>
            <person name="Tanasupawat S."/>
        </authorList>
    </citation>
    <scope>NUCLEOTIDE SEQUENCE [LARGE SCALE GENOMIC DNA]</scope>
    <source>
        <strain evidence="7 8">GKU157</strain>
    </source>
</reference>
<evidence type="ECO:0008006" key="9">
    <source>
        <dbReference type="Google" id="ProtNLM"/>
    </source>
</evidence>
<keyword evidence="8" id="KW-1185">Reference proteome</keyword>
<dbReference type="CDD" id="cd21112">
    <property type="entry name" value="alphaLP-like"/>
    <property type="match status" value="1"/>
</dbReference>
<dbReference type="Proteomes" id="UP000322634">
    <property type="component" value="Unassembled WGS sequence"/>
</dbReference>
<dbReference type="EMBL" id="VSFF01000013">
    <property type="protein sequence ID" value="TYC09810.1"/>
    <property type="molecule type" value="Genomic_DNA"/>
</dbReference>
<evidence type="ECO:0000256" key="3">
    <source>
        <dbReference type="ARBA" id="ARBA00022801"/>
    </source>
</evidence>
<evidence type="ECO:0000313" key="7">
    <source>
        <dbReference type="EMBL" id="TYC09810.1"/>
    </source>
</evidence>
<keyword evidence="4" id="KW-0720">Serine protease</keyword>
<dbReference type="GO" id="GO:0004252">
    <property type="term" value="F:serine-type endopeptidase activity"/>
    <property type="evidence" value="ECO:0007669"/>
    <property type="project" value="InterPro"/>
</dbReference>
<dbReference type="RefSeq" id="WP_148353860.1">
    <property type="nucleotide sequence ID" value="NZ_JBHSBF010000029.1"/>
</dbReference>
<evidence type="ECO:0000256" key="5">
    <source>
        <dbReference type="ARBA" id="ARBA00023157"/>
    </source>
</evidence>
<sequence length="352" mass="35425">MRSIPLIVLVGGTAVLVATAPYMITQSPDSALAPAPAPDVLPKRAPAPDADSLNEAAAGRVAAEAAAPARGGHRSSASGPGRASAPHLAAPDPVVAAPAPGSPSDPGKAKPGRPDPGRPKPGPVTKPDPPKGHDPVTPPDPGTPEPPKGHDPDPEPPPGLLNAPDPEGGETIFARGGARCTLGFNVRRSGSYYFLTSGGCAEVGLKLYADPTFVIELGTVVEVRNSTALVRYVSPRVERPGSVGTPSGSQDVMAARGLEVGQRVCRTSPDTGIKCGTVTARNQSVRLRGGTITGLVKTTICTESGDTPGTPYLSGPFAVGLGIGAGGNCDGGGSSFIQPLDGVLSAFDVEIY</sequence>
<feature type="compositionally biased region" description="Pro residues" evidence="6">
    <location>
        <begin position="136"/>
        <end position="146"/>
    </location>
</feature>
<evidence type="ECO:0000256" key="1">
    <source>
        <dbReference type="ARBA" id="ARBA00007664"/>
    </source>
</evidence>
<feature type="region of interest" description="Disordered" evidence="6">
    <location>
        <begin position="32"/>
        <end position="171"/>
    </location>
</feature>
<protein>
    <recommendedName>
        <fullName evidence="9">Streptogrisin B</fullName>
    </recommendedName>
</protein>
<evidence type="ECO:0000256" key="2">
    <source>
        <dbReference type="ARBA" id="ARBA00022670"/>
    </source>
</evidence>
<keyword evidence="2" id="KW-0645">Protease</keyword>
<keyword evidence="5" id="KW-1015">Disulfide bond</keyword>
<dbReference type="GO" id="GO:0006508">
    <property type="term" value="P:proteolysis"/>
    <property type="evidence" value="ECO:0007669"/>
    <property type="project" value="UniProtKB-KW"/>
</dbReference>
<dbReference type="Gene3D" id="2.40.10.10">
    <property type="entry name" value="Trypsin-like serine proteases"/>
    <property type="match status" value="2"/>
</dbReference>
<name>A0A5D0TWN9_9ACTN</name>
<dbReference type="SUPFAM" id="SSF50494">
    <property type="entry name" value="Trypsin-like serine proteases"/>
    <property type="match status" value="1"/>
</dbReference>
<gene>
    <name evidence="7" type="ORF">FXF65_32315</name>
</gene>
<dbReference type="InterPro" id="IPR043504">
    <property type="entry name" value="Peptidase_S1_PA_chymotrypsin"/>
</dbReference>
<dbReference type="PRINTS" id="PR00861">
    <property type="entry name" value="ALYTICPTASE"/>
</dbReference>
<dbReference type="InterPro" id="IPR009003">
    <property type="entry name" value="Peptidase_S1_PA"/>
</dbReference>
<accession>A0A5D0TWN9</accession>
<dbReference type="OrthoDB" id="8781117at2"/>
<evidence type="ECO:0000256" key="4">
    <source>
        <dbReference type="ARBA" id="ARBA00022825"/>
    </source>
</evidence>
<organism evidence="7 8">
    <name type="scientific">Actinomadura syzygii</name>
    <dbReference type="NCBI Taxonomy" id="1427538"/>
    <lineage>
        <taxon>Bacteria</taxon>
        <taxon>Bacillati</taxon>
        <taxon>Actinomycetota</taxon>
        <taxon>Actinomycetes</taxon>
        <taxon>Streptosporangiales</taxon>
        <taxon>Thermomonosporaceae</taxon>
        <taxon>Actinomadura</taxon>
    </lineage>
</organism>
<dbReference type="InterPro" id="IPR001316">
    <property type="entry name" value="Pept_S1A_streptogrisin"/>
</dbReference>
<evidence type="ECO:0000313" key="8">
    <source>
        <dbReference type="Proteomes" id="UP000322634"/>
    </source>
</evidence>
<comment type="caution">
    <text evidence="7">The sequence shown here is derived from an EMBL/GenBank/DDBJ whole genome shotgun (WGS) entry which is preliminary data.</text>
</comment>
<evidence type="ECO:0000256" key="6">
    <source>
        <dbReference type="SAM" id="MobiDB-lite"/>
    </source>
</evidence>